<gene>
    <name evidence="6" type="ORF">Cvel_8105</name>
</gene>
<evidence type="ECO:0000256" key="1">
    <source>
        <dbReference type="ARBA" id="ARBA00008861"/>
    </source>
</evidence>
<dbReference type="InterPro" id="IPR013024">
    <property type="entry name" value="GGCT-like"/>
</dbReference>
<name>A0A0G4HRR3_9ALVE</name>
<dbReference type="Gene3D" id="3.10.490.10">
    <property type="entry name" value="Gamma-glutamyl cyclotransferase-like"/>
    <property type="match status" value="1"/>
</dbReference>
<feature type="active site" description="Proton acceptor" evidence="2">
    <location>
        <position position="99"/>
    </location>
</feature>
<sequence>MSAGVSAASVASKRFLVFVYGTLKTGQPNHHVMKRLGAVKLGDAQTERRHRLVVGGPYNIPYMFPPLHEGDNGSGGEQRVDGEVYEVDANAIDFLDEFESAPVMYERKQIALQSVPAPLPKETVIEGYVLNPSFHLFKELQQLEPISSYADKGEYIPPDSRPVHATKARSASGNGLPDFAAVKGS</sequence>
<evidence type="ECO:0000256" key="3">
    <source>
        <dbReference type="RuleBase" id="RU367036"/>
    </source>
</evidence>
<dbReference type="EMBL" id="CDMZ01003604">
    <property type="protein sequence ID" value="CEM46968.1"/>
    <property type="molecule type" value="Genomic_DNA"/>
</dbReference>
<dbReference type="PhylomeDB" id="A0A0G4HRR3"/>
<dbReference type="InterPro" id="IPR036568">
    <property type="entry name" value="GGCT-like_sf"/>
</dbReference>
<dbReference type="AlphaFoldDB" id="A0A0G4HRR3"/>
<dbReference type="CDD" id="cd06661">
    <property type="entry name" value="GGCT_like"/>
    <property type="match status" value="1"/>
</dbReference>
<dbReference type="SUPFAM" id="SSF110857">
    <property type="entry name" value="Gamma-glutamyl cyclotransferase-like"/>
    <property type="match status" value="1"/>
</dbReference>
<accession>A0A0G4HRR3</accession>
<dbReference type="Pfam" id="PF06094">
    <property type="entry name" value="GGACT"/>
    <property type="match status" value="1"/>
</dbReference>
<dbReference type="GO" id="GO:0061929">
    <property type="term" value="F:gamma-glutamylaminecyclotransferase activity"/>
    <property type="evidence" value="ECO:0007669"/>
    <property type="project" value="InterPro"/>
</dbReference>
<dbReference type="PANTHER" id="PTHR12510:SF4">
    <property type="entry name" value="GAMMA-GLUTAMYLAMINECYCLOTRANSFERASE"/>
    <property type="match status" value="1"/>
</dbReference>
<reference evidence="6" key="1">
    <citation type="submission" date="2014-11" db="EMBL/GenBank/DDBJ databases">
        <authorList>
            <person name="Otto D Thomas"/>
            <person name="Naeem Raeece"/>
        </authorList>
    </citation>
    <scope>NUCLEOTIDE SEQUENCE</scope>
</reference>
<feature type="domain" description="Gamma-glutamylcyclotransferase AIG2-like" evidence="5">
    <location>
        <begin position="17"/>
        <end position="112"/>
    </location>
</feature>
<dbReference type="InterPro" id="IPR009288">
    <property type="entry name" value="AIG2-like_dom"/>
</dbReference>
<dbReference type="InterPro" id="IPR039126">
    <property type="entry name" value="GGACT"/>
</dbReference>
<evidence type="ECO:0000313" key="6">
    <source>
        <dbReference type="EMBL" id="CEM46968.1"/>
    </source>
</evidence>
<dbReference type="GO" id="GO:0005829">
    <property type="term" value="C:cytosol"/>
    <property type="evidence" value="ECO:0007669"/>
    <property type="project" value="TreeGrafter"/>
</dbReference>
<organism evidence="6">
    <name type="scientific">Chromera velia CCMP2878</name>
    <dbReference type="NCBI Taxonomy" id="1169474"/>
    <lineage>
        <taxon>Eukaryota</taxon>
        <taxon>Sar</taxon>
        <taxon>Alveolata</taxon>
        <taxon>Colpodellida</taxon>
        <taxon>Chromeraceae</taxon>
        <taxon>Chromera</taxon>
    </lineage>
</organism>
<proteinExistence type="inferred from homology"/>
<feature type="region of interest" description="Disordered" evidence="4">
    <location>
        <begin position="151"/>
        <end position="185"/>
    </location>
</feature>
<evidence type="ECO:0000256" key="2">
    <source>
        <dbReference type="PIRSR" id="PIRSR639126-1"/>
    </source>
</evidence>
<comment type="similarity">
    <text evidence="1 3">Belongs to the gamma-glutamylcyclotransferase family.</text>
</comment>
<protein>
    <recommendedName>
        <fullName evidence="3">Gamma-glutamylcyclotransferase family protein</fullName>
    </recommendedName>
</protein>
<dbReference type="PANTHER" id="PTHR12510">
    <property type="entry name" value="TROPONIN C-AKIN-1 PROTEIN"/>
    <property type="match status" value="1"/>
</dbReference>
<dbReference type="VEuPathDB" id="CryptoDB:Cvel_8105"/>
<evidence type="ECO:0000259" key="5">
    <source>
        <dbReference type="Pfam" id="PF06094"/>
    </source>
</evidence>
<evidence type="ECO:0000256" key="4">
    <source>
        <dbReference type="SAM" id="MobiDB-lite"/>
    </source>
</evidence>